<reference evidence="1" key="1">
    <citation type="submission" date="2015-06" db="EMBL/GenBank/DDBJ databases">
        <authorList>
            <person name="Nguyen H."/>
        </authorList>
    </citation>
    <scope>NUCLEOTIDE SEQUENCE</scope>
    <source>
        <strain evidence="1">DAOM 180753</strain>
    </source>
</reference>
<dbReference type="EMBL" id="LACB01000600">
    <property type="protein sequence ID" value="KAJ9482193.1"/>
    <property type="molecule type" value="Genomic_DNA"/>
</dbReference>
<keyword evidence="2" id="KW-1185">Reference proteome</keyword>
<evidence type="ECO:0000313" key="1">
    <source>
        <dbReference type="EMBL" id="KAJ9482193.1"/>
    </source>
</evidence>
<proteinExistence type="predicted"/>
<accession>A0AAI9T846</accession>
<gene>
    <name evidence="1" type="ORF">VN97_g11248</name>
</gene>
<comment type="caution">
    <text evidence="1">The sequence shown here is derived from an EMBL/GenBank/DDBJ whole genome shotgun (WGS) entry which is preliminary data.</text>
</comment>
<evidence type="ECO:0000313" key="2">
    <source>
        <dbReference type="Proteomes" id="UP001227192"/>
    </source>
</evidence>
<name>A0AAI9T846_PENTH</name>
<dbReference type="AlphaFoldDB" id="A0AAI9T846"/>
<protein>
    <submittedName>
        <fullName evidence="1">Uncharacterized protein</fullName>
    </submittedName>
</protein>
<organism evidence="1 2">
    <name type="scientific">Penicillium thymicola</name>
    <dbReference type="NCBI Taxonomy" id="293382"/>
    <lineage>
        <taxon>Eukaryota</taxon>
        <taxon>Fungi</taxon>
        <taxon>Dikarya</taxon>
        <taxon>Ascomycota</taxon>
        <taxon>Pezizomycotina</taxon>
        <taxon>Eurotiomycetes</taxon>
        <taxon>Eurotiomycetidae</taxon>
        <taxon>Eurotiales</taxon>
        <taxon>Aspergillaceae</taxon>
        <taxon>Penicillium</taxon>
    </lineage>
</organism>
<reference evidence="1" key="2">
    <citation type="journal article" date="2016" name="Fungal Biol.">
        <title>Ochratoxin A production by Penicillium thymicola.</title>
        <authorList>
            <person name="Nguyen H.D.T."/>
            <person name="McMullin D.R."/>
            <person name="Ponomareva E."/>
            <person name="Riley R."/>
            <person name="Pomraning K.R."/>
            <person name="Baker S.E."/>
            <person name="Seifert K.A."/>
        </authorList>
    </citation>
    <scope>NUCLEOTIDE SEQUENCE</scope>
    <source>
        <strain evidence="1">DAOM 180753</strain>
    </source>
</reference>
<sequence length="443" mass="49342">MYSPRESDTICLGVAIDHRIRALFQRLPRTHGDAALGSHISIIQELGYKLDRCAAEVGVTGILAGPATAGGIAVILQQPRDEHPYGQGATAVIDDCDTLWAVKQIFDTVSCGTMDLQRDISTFDLLPYTTPEEVEERGEDLDFLGDRFNVCVEAVCHKKPDVVLCAGRHFLPEAWGNARRNQCKGEAWKLEGKGIGGSFGKFSTIRLKGTRICRVNAFHPSYALHYHPQYSCFIQLLLLAVCQTCSVYMGDWAESVWMEDLRATCTDLSGYLGQYPDQENGDEEPIDLYYCSQLRDIRETITSIASSHAEPYQGLVDSLLSNLFNDASLALRLMLEEQSVFEILPLVVSSTFDLVEQDFNPRGWFGSDRIKDTIIGCFKKLKECVTFSIHASRLDLNMAMNIFLEAAEALETIMWDFRPPQVLHPGQNLDVEGLTDGIGRLGL</sequence>
<dbReference type="Proteomes" id="UP001227192">
    <property type="component" value="Unassembled WGS sequence"/>
</dbReference>